<protein>
    <submittedName>
        <fullName evidence="1">Uncharacterized membrane protein (UPF0127 family)</fullName>
    </submittedName>
</protein>
<sequence length="121" mass="13917">MPNWVRVRNKTKGTIVCERCFMARTWLQRLVGLMGRKSLGREEGLLLTKATGGVHTCFMRFAIDVAYLDERGQVIAVRENMKPWRIWIVRDKGAVMALELPVGRLRETDTEVGDLLEFQPL</sequence>
<keyword evidence="2" id="KW-1185">Reference proteome</keyword>
<accession>A0ABT2EKM0</accession>
<dbReference type="PANTHER" id="PTHR37953">
    <property type="entry name" value="UPF0127 PROTEIN MJ1496"/>
    <property type="match status" value="1"/>
</dbReference>
<dbReference type="EMBL" id="JANUCP010000001">
    <property type="protein sequence ID" value="MCS3918234.1"/>
    <property type="molecule type" value="Genomic_DNA"/>
</dbReference>
<reference evidence="1 2" key="1">
    <citation type="submission" date="2022-08" db="EMBL/GenBank/DDBJ databases">
        <title>Bacterial and archaeal communities from various locations to study Microbial Dark Matter (Phase II).</title>
        <authorList>
            <person name="Stepanauskas R."/>
        </authorList>
    </citation>
    <scope>NUCLEOTIDE SEQUENCE [LARGE SCALE GENOMIC DNA]</scope>
    <source>
        <strain evidence="1 2">PD1</strain>
    </source>
</reference>
<dbReference type="InterPro" id="IPR003795">
    <property type="entry name" value="DUF192"/>
</dbReference>
<organism evidence="1 2">
    <name type="scientific">Candidatus Fervidibacter sacchari</name>
    <dbReference type="NCBI Taxonomy" id="1448929"/>
    <lineage>
        <taxon>Bacteria</taxon>
        <taxon>Candidatus Fervidibacterota</taxon>
        <taxon>Candidatus Fervidibacter</taxon>
    </lineage>
</organism>
<dbReference type="Proteomes" id="UP001204798">
    <property type="component" value="Unassembled WGS sequence"/>
</dbReference>
<evidence type="ECO:0000313" key="2">
    <source>
        <dbReference type="Proteomes" id="UP001204798"/>
    </source>
</evidence>
<dbReference type="InterPro" id="IPR038695">
    <property type="entry name" value="Saro_0823-like_sf"/>
</dbReference>
<proteinExistence type="predicted"/>
<comment type="caution">
    <text evidence="1">The sequence shown here is derived from an EMBL/GenBank/DDBJ whole genome shotgun (WGS) entry which is preliminary data.</text>
</comment>
<name>A0ABT2EKM0_9BACT</name>
<dbReference type="RefSeq" id="WP_259093830.1">
    <property type="nucleotide sequence ID" value="NZ_CP130454.1"/>
</dbReference>
<dbReference type="Gene3D" id="2.60.120.1140">
    <property type="entry name" value="Protein of unknown function DUF192"/>
    <property type="match status" value="1"/>
</dbReference>
<dbReference type="Pfam" id="PF02643">
    <property type="entry name" value="DUF192"/>
    <property type="match status" value="1"/>
</dbReference>
<evidence type="ECO:0000313" key="1">
    <source>
        <dbReference type="EMBL" id="MCS3918234.1"/>
    </source>
</evidence>
<gene>
    <name evidence="1" type="ORF">M2350_000631</name>
</gene>
<dbReference type="PANTHER" id="PTHR37953:SF1">
    <property type="entry name" value="UPF0127 PROTEIN MJ1496"/>
    <property type="match status" value="1"/>
</dbReference>